<feature type="domain" description="Peptidase A2" evidence="4">
    <location>
        <begin position="200"/>
        <end position="236"/>
    </location>
</feature>
<dbReference type="PROSITE" id="PS00141">
    <property type="entry name" value="ASP_PROTEASE"/>
    <property type="match status" value="1"/>
</dbReference>
<dbReference type="AlphaFoldDB" id="A0A7L4CT50"/>
<comment type="caution">
    <text evidence="5">The sequence shown here is derived from an EMBL/GenBank/DDBJ whole genome shotgun (WGS) entry which is preliminary data.</text>
</comment>
<dbReference type="PANTHER" id="PTHR19422">
    <property type="entry name" value="GAG RETROVIRAL POLYPROTEIN"/>
    <property type="match status" value="1"/>
</dbReference>
<evidence type="ECO:0000313" key="5">
    <source>
        <dbReference type="EMBL" id="NXW52807.1"/>
    </source>
</evidence>
<dbReference type="InterPro" id="IPR051592">
    <property type="entry name" value="HERV-K_Pro_peptidase_A2"/>
</dbReference>
<dbReference type="Gene3D" id="2.40.70.10">
    <property type="entry name" value="Acid Proteases"/>
    <property type="match status" value="1"/>
</dbReference>
<evidence type="ECO:0000256" key="2">
    <source>
        <dbReference type="ARBA" id="ARBA00022750"/>
    </source>
</evidence>
<dbReference type="SUPFAM" id="SSF50630">
    <property type="entry name" value="Acid proteases"/>
    <property type="match status" value="1"/>
</dbReference>
<proteinExistence type="predicted"/>
<evidence type="ECO:0000313" key="6">
    <source>
        <dbReference type="Proteomes" id="UP000551823"/>
    </source>
</evidence>
<dbReference type="GO" id="GO:0004190">
    <property type="term" value="F:aspartic-type endopeptidase activity"/>
    <property type="evidence" value="ECO:0007669"/>
    <property type="project" value="UniProtKB-KW"/>
</dbReference>
<dbReference type="InterPro" id="IPR001995">
    <property type="entry name" value="Peptidase_A2_cat"/>
</dbReference>
<keyword evidence="3" id="KW-0378">Hydrolase</keyword>
<dbReference type="InterPro" id="IPR036157">
    <property type="entry name" value="dUTPase-like_sf"/>
</dbReference>
<feature type="non-terminal residue" evidence="5">
    <location>
        <position position="1"/>
    </location>
</feature>
<feature type="non-terminal residue" evidence="5">
    <location>
        <position position="236"/>
    </location>
</feature>
<evidence type="ECO:0000256" key="1">
    <source>
        <dbReference type="ARBA" id="ARBA00022670"/>
    </source>
</evidence>
<dbReference type="PROSITE" id="PS50175">
    <property type="entry name" value="ASP_PROT_RETROV"/>
    <property type="match status" value="1"/>
</dbReference>
<keyword evidence="6" id="KW-1185">Reference proteome</keyword>
<organism evidence="5 6">
    <name type="scientific">Nyctiprogne leucopyga</name>
    <dbReference type="NCBI Taxonomy" id="382315"/>
    <lineage>
        <taxon>Eukaryota</taxon>
        <taxon>Metazoa</taxon>
        <taxon>Chordata</taxon>
        <taxon>Craniata</taxon>
        <taxon>Vertebrata</taxon>
        <taxon>Euteleostomi</taxon>
        <taxon>Archelosauria</taxon>
        <taxon>Archosauria</taxon>
        <taxon>Dinosauria</taxon>
        <taxon>Saurischia</taxon>
        <taxon>Theropoda</taxon>
        <taxon>Coelurosauria</taxon>
        <taxon>Aves</taxon>
        <taxon>Neognathae</taxon>
        <taxon>Neoaves</taxon>
        <taxon>Strisores</taxon>
        <taxon>Caprimulgiformes</taxon>
        <taxon>Caprimulgidae</taxon>
        <taxon>Chordeilinae</taxon>
        <taxon>Nyctiprogne</taxon>
    </lineage>
</organism>
<dbReference type="SUPFAM" id="SSF51283">
    <property type="entry name" value="dUTPase-like"/>
    <property type="match status" value="1"/>
</dbReference>
<name>A0A7L4CT50_9AVES</name>
<accession>A0A7L4CT50</accession>
<dbReference type="InterPro" id="IPR001969">
    <property type="entry name" value="Aspartic_peptidase_AS"/>
</dbReference>
<keyword evidence="2" id="KW-0064">Aspartyl protease</keyword>
<dbReference type="InterPro" id="IPR018061">
    <property type="entry name" value="Retropepsins"/>
</dbReference>
<sequence length="236" mass="25688">QAKQTVAQYGLRSEAARQIIKYIVTADDMAPADESSQANRPLFQQRRPATRGSLGVDLETSIDVLLSNTQVTKTPTEAFGPLWNKNSTLGVIVVGRSSSRIKGLIVIPGVIDADYTGSIYVMAYMLNPPMVDPKGSRIAQLIALKNDNPCNYTQEEQGLVYDRGDKGFGSTGPAVCFTQFLNERPYHDIVLEWNSQSHKLEAMLDTGADVTIIDCHIWPKTLPTCYPPGSIAGVGG</sequence>
<dbReference type="Pfam" id="PF00692">
    <property type="entry name" value="dUTPase"/>
    <property type="match status" value="1"/>
</dbReference>
<evidence type="ECO:0000259" key="4">
    <source>
        <dbReference type="PROSITE" id="PS50175"/>
    </source>
</evidence>
<dbReference type="Proteomes" id="UP000551823">
    <property type="component" value="Unassembled WGS sequence"/>
</dbReference>
<dbReference type="InterPro" id="IPR021109">
    <property type="entry name" value="Peptidase_aspartic_dom_sf"/>
</dbReference>
<evidence type="ECO:0000256" key="3">
    <source>
        <dbReference type="ARBA" id="ARBA00022801"/>
    </source>
</evidence>
<reference evidence="5 6" key="1">
    <citation type="submission" date="2019-09" db="EMBL/GenBank/DDBJ databases">
        <title>Bird 10,000 Genomes (B10K) Project - Family phase.</title>
        <authorList>
            <person name="Zhang G."/>
        </authorList>
    </citation>
    <scope>NUCLEOTIDE SEQUENCE [LARGE SCALE GENOMIC DNA]</scope>
    <source>
        <strain evidence="5">B10K-DU-005-01</strain>
    </source>
</reference>
<dbReference type="PANTHER" id="PTHR19422:SF123">
    <property type="entry name" value="RT1 CLASS I, LOCUS CE15"/>
    <property type="match status" value="1"/>
</dbReference>
<dbReference type="EMBL" id="VZZU01013239">
    <property type="protein sequence ID" value="NXW52807.1"/>
    <property type="molecule type" value="Genomic_DNA"/>
</dbReference>
<dbReference type="GO" id="GO:0006508">
    <property type="term" value="P:proteolysis"/>
    <property type="evidence" value="ECO:0007669"/>
    <property type="project" value="UniProtKB-KW"/>
</dbReference>
<dbReference type="Gene3D" id="2.70.40.10">
    <property type="match status" value="1"/>
</dbReference>
<gene>
    <name evidence="5" type="primary">Ervk9_3</name>
    <name evidence="5" type="ORF">NYCLEU_R13637</name>
</gene>
<keyword evidence="1" id="KW-0645">Protease</keyword>
<dbReference type="InterPro" id="IPR029054">
    <property type="entry name" value="dUTPase-like"/>
</dbReference>
<dbReference type="Pfam" id="PF00077">
    <property type="entry name" value="RVP"/>
    <property type="match status" value="1"/>
</dbReference>
<protein>
    <submittedName>
        <fullName evidence="5">POK9 protein</fullName>
    </submittedName>
</protein>